<dbReference type="Pfam" id="PF05954">
    <property type="entry name" value="Phage_GPD"/>
    <property type="match status" value="1"/>
</dbReference>
<evidence type="ECO:0000313" key="7">
    <source>
        <dbReference type="Proteomes" id="UP000298681"/>
    </source>
</evidence>
<sequence>MDAAATLTALLAAPGQHDRLLRLHTPLGPDVLVVEAFHGSERVGDGGFRFEITALSVDAHLDLDALLGRPVLLELLTAESRSVLRPFHGHVTAFEQLGSNGGLARYRLGVEPWLAFLRQRVDSYVFQGMTLVQIVEDVFADYVDAGALAPAWRWDLQDPAVYPVRSLTTQYQESDFAFIERLLADEGLFYWFEHAGAPGSDTLGRHTLVIADHNEACTGLGSVRYHRADATERGDSVQAWSPARRLHAARIARASWDYRSLGMRPATAEDDAAFGDAFAEDLDTAGPYAWCDASHGERLARRQMEGARAAARIGSGKGTWRRMAPGMRFWVTQHPQAGDGLQLCLGVDHAARNNLGADVLDALEQSLGLVALPGLDLPRHLGGPLTALRAPSADLSPATTQKSDPCVREEGRSEDGHGPGGGAAAGFNAAPDDFYRNTFAMLPADITYRQRTLDGHGGRIHPRPTVHGTQSAIVVSDDAPLTTDRDHRIKVQFPWQRGGDASAGLAHPGGEDNAPGDDSAWTWVRVATPWAGGNWGGVVVPRKGQEVLVAFLEGDIDRPVVVGSVYNGRGQPDAPHNSVSGGGAGATGNAAAWFDGNEHAAVYTGFKSQALASSQQGTGGYQLLRFDDTPGQGRTQAATTQHETTLTLGHLKGGEDNVREVERGFGAELSTQANGAIRAGSGLLLTTEPGQQQLAARQALGQLAASAELTTALAETSTNQQAGLPDEPAPLGVQQNQETLQGKLMAAQHGNDASTDGNVRIGGGEGQAPGWSAPHMLAVGADGVMALTPAGQAWVSGTQTAMVAGTDLDWMSQASHVTAVAGGVALFAQGGDPPNGKPNRETGIALHAAQGTVSVRAHRNVAKVAAKTKITVASTQADVEIAAPARHVLLTAQGAYLKIEGDNIELGAPGVVEFKASSKELAGPKSASGQARLPQGKLSLCDFRMQAADRGGDGVVPLAG</sequence>
<dbReference type="RefSeq" id="WP_134673584.1">
    <property type="nucleotide sequence ID" value="NZ_SPUH01000001.1"/>
</dbReference>
<feature type="domain" description="Gp5/Type VI secretion system Vgr protein OB-fold" evidence="3">
    <location>
        <begin position="517"/>
        <end position="566"/>
    </location>
</feature>
<proteinExistence type="inferred from homology"/>
<protein>
    <submittedName>
        <fullName evidence="6">Type VI secretion system tip protein VgrG</fullName>
    </submittedName>
</protein>
<dbReference type="InterPro" id="IPR006531">
    <property type="entry name" value="Gp5/Vgr_OB"/>
</dbReference>
<feature type="domain" description="DUF2345" evidence="4">
    <location>
        <begin position="764"/>
        <end position="925"/>
    </location>
</feature>
<dbReference type="Gene3D" id="4.10.220.110">
    <property type="match status" value="1"/>
</dbReference>
<dbReference type="EMBL" id="SPUH01000001">
    <property type="protein sequence ID" value="TKS55303.1"/>
    <property type="molecule type" value="Genomic_DNA"/>
</dbReference>
<dbReference type="Proteomes" id="UP000298681">
    <property type="component" value="Unassembled WGS sequence"/>
</dbReference>
<organism evidence="6 7">
    <name type="scientific">Luteimonas yindakuii</name>
    <dbReference type="NCBI Taxonomy" id="2565782"/>
    <lineage>
        <taxon>Bacteria</taxon>
        <taxon>Pseudomonadati</taxon>
        <taxon>Pseudomonadota</taxon>
        <taxon>Gammaproteobacteria</taxon>
        <taxon>Lysobacterales</taxon>
        <taxon>Lysobacteraceae</taxon>
        <taxon>Luteimonas</taxon>
    </lineage>
</organism>
<dbReference type="NCBIfam" id="TIGR03361">
    <property type="entry name" value="VI_Rhs_Vgr"/>
    <property type="match status" value="1"/>
</dbReference>
<keyword evidence="7" id="KW-1185">Reference proteome</keyword>
<evidence type="ECO:0000313" key="6">
    <source>
        <dbReference type="EMBL" id="TKS55303.1"/>
    </source>
</evidence>
<dbReference type="Gene3D" id="2.40.50.230">
    <property type="entry name" value="Gp5 N-terminal domain"/>
    <property type="match status" value="1"/>
</dbReference>
<dbReference type="AlphaFoldDB" id="A0A4Z1RGK1"/>
<evidence type="ECO:0000259" key="3">
    <source>
        <dbReference type="Pfam" id="PF04717"/>
    </source>
</evidence>
<dbReference type="Pfam" id="PF10106">
    <property type="entry name" value="DUF2345"/>
    <property type="match status" value="1"/>
</dbReference>
<evidence type="ECO:0000256" key="1">
    <source>
        <dbReference type="ARBA" id="ARBA00005558"/>
    </source>
</evidence>
<dbReference type="Pfam" id="PF13296">
    <property type="entry name" value="T6SS_Vgr"/>
    <property type="match status" value="1"/>
</dbReference>
<dbReference type="InterPro" id="IPR017847">
    <property type="entry name" value="T6SS_RhsGE_Vgr_subset"/>
</dbReference>
<evidence type="ECO:0000259" key="5">
    <source>
        <dbReference type="Pfam" id="PF13296"/>
    </source>
</evidence>
<comment type="similarity">
    <text evidence="1">Belongs to the VgrG protein family.</text>
</comment>
<accession>A0A4Z1RGK1</accession>
<dbReference type="Pfam" id="PF04717">
    <property type="entry name" value="Phage_base_V"/>
    <property type="match status" value="1"/>
</dbReference>
<feature type="compositionally biased region" description="Basic and acidic residues" evidence="2">
    <location>
        <begin position="405"/>
        <end position="417"/>
    </location>
</feature>
<comment type="caution">
    <text evidence="6">The sequence shown here is derived from an EMBL/GenBank/DDBJ whole genome shotgun (WGS) entry which is preliminary data.</text>
</comment>
<dbReference type="InterPro" id="IPR006533">
    <property type="entry name" value="T6SS_Vgr_RhsGE"/>
</dbReference>
<dbReference type="InterPro" id="IPR028244">
    <property type="entry name" value="T6SS_Rhs_Vgr_dom"/>
</dbReference>
<dbReference type="SUPFAM" id="SSF69279">
    <property type="entry name" value="Phage tail proteins"/>
    <property type="match status" value="2"/>
</dbReference>
<feature type="region of interest" description="Disordered" evidence="2">
    <location>
        <begin position="388"/>
        <end position="425"/>
    </location>
</feature>
<dbReference type="InterPro" id="IPR018769">
    <property type="entry name" value="VgrG2_DUF2345"/>
</dbReference>
<dbReference type="InterPro" id="IPR037026">
    <property type="entry name" value="Vgr_OB-fold_dom_sf"/>
</dbReference>
<gene>
    <name evidence="6" type="ORF">E4582_05085</name>
</gene>
<dbReference type="Gene3D" id="3.55.50.10">
    <property type="entry name" value="Baseplate protein-like domains"/>
    <property type="match status" value="1"/>
</dbReference>
<reference evidence="6 7" key="1">
    <citation type="submission" date="2019-01" db="EMBL/GenBank/DDBJ databases">
        <authorList>
            <person name="Zhang S."/>
        </authorList>
    </citation>
    <scope>NUCLEOTIDE SEQUENCE [LARGE SCALE GENOMIC DNA]</scope>
    <source>
        <strain evidence="6 7">1626</strain>
    </source>
</reference>
<dbReference type="SUPFAM" id="SSF69255">
    <property type="entry name" value="gp5 N-terminal domain-like"/>
    <property type="match status" value="1"/>
</dbReference>
<evidence type="ECO:0000256" key="2">
    <source>
        <dbReference type="SAM" id="MobiDB-lite"/>
    </source>
</evidence>
<dbReference type="Gene3D" id="2.30.110.50">
    <property type="match status" value="1"/>
</dbReference>
<feature type="domain" description="Putative type VI secretion system Rhs element associated Vgr" evidence="5">
    <location>
        <begin position="617"/>
        <end position="716"/>
    </location>
</feature>
<dbReference type="NCBIfam" id="TIGR01646">
    <property type="entry name" value="vgr_GE"/>
    <property type="match status" value="1"/>
</dbReference>
<name>A0A4Z1RGK1_9GAMM</name>
<evidence type="ECO:0000259" key="4">
    <source>
        <dbReference type="Pfam" id="PF10106"/>
    </source>
</evidence>